<proteinExistence type="predicted"/>
<dbReference type="Proteomes" id="UP001162156">
    <property type="component" value="Unassembled WGS sequence"/>
</dbReference>
<protein>
    <recommendedName>
        <fullName evidence="4">Remorin C-terminal domain-containing protein</fullName>
    </recommendedName>
</protein>
<comment type="caution">
    <text evidence="2">The sequence shown here is derived from an EMBL/GenBank/DDBJ whole genome shotgun (WGS) entry which is preliminary data.</text>
</comment>
<feature type="compositionally biased region" description="Polar residues" evidence="1">
    <location>
        <begin position="1"/>
        <end position="16"/>
    </location>
</feature>
<sequence>MVQSSSWDSISKQVSSKWDIPSKKSDFEATQKRVNERKEREQMVKEAERKKESSSYGAWGSTFKNKDHFTSLHHC</sequence>
<evidence type="ECO:0008006" key="4">
    <source>
        <dbReference type="Google" id="ProtNLM"/>
    </source>
</evidence>
<dbReference type="AlphaFoldDB" id="A0AAV8ZDG8"/>
<keyword evidence="3" id="KW-1185">Reference proteome</keyword>
<name>A0AAV8ZDG8_9CUCU</name>
<evidence type="ECO:0000256" key="1">
    <source>
        <dbReference type="SAM" id="MobiDB-lite"/>
    </source>
</evidence>
<reference evidence="2" key="1">
    <citation type="journal article" date="2023" name="Insect Mol. Biol.">
        <title>Genome sequencing provides insights into the evolution of gene families encoding plant cell wall-degrading enzymes in longhorned beetles.</title>
        <authorList>
            <person name="Shin N.R."/>
            <person name="Okamura Y."/>
            <person name="Kirsch R."/>
            <person name="Pauchet Y."/>
        </authorList>
    </citation>
    <scope>NUCLEOTIDE SEQUENCE</scope>
    <source>
        <strain evidence="2">RBIC_L_NR</strain>
    </source>
</reference>
<feature type="compositionally biased region" description="Basic and acidic residues" evidence="1">
    <location>
        <begin position="20"/>
        <end position="53"/>
    </location>
</feature>
<organism evidence="2 3">
    <name type="scientific">Rhamnusium bicolor</name>
    <dbReference type="NCBI Taxonomy" id="1586634"/>
    <lineage>
        <taxon>Eukaryota</taxon>
        <taxon>Metazoa</taxon>
        <taxon>Ecdysozoa</taxon>
        <taxon>Arthropoda</taxon>
        <taxon>Hexapoda</taxon>
        <taxon>Insecta</taxon>
        <taxon>Pterygota</taxon>
        <taxon>Neoptera</taxon>
        <taxon>Endopterygota</taxon>
        <taxon>Coleoptera</taxon>
        <taxon>Polyphaga</taxon>
        <taxon>Cucujiformia</taxon>
        <taxon>Chrysomeloidea</taxon>
        <taxon>Cerambycidae</taxon>
        <taxon>Lepturinae</taxon>
        <taxon>Rhagiini</taxon>
        <taxon>Rhamnusium</taxon>
    </lineage>
</organism>
<gene>
    <name evidence="2" type="ORF">NQ314_005922</name>
</gene>
<feature type="region of interest" description="Disordered" evidence="1">
    <location>
        <begin position="1"/>
        <end position="60"/>
    </location>
</feature>
<evidence type="ECO:0000313" key="2">
    <source>
        <dbReference type="EMBL" id="KAJ8961605.1"/>
    </source>
</evidence>
<dbReference type="EMBL" id="JANEYF010001611">
    <property type="protein sequence ID" value="KAJ8961605.1"/>
    <property type="molecule type" value="Genomic_DNA"/>
</dbReference>
<accession>A0AAV8ZDG8</accession>
<evidence type="ECO:0000313" key="3">
    <source>
        <dbReference type="Proteomes" id="UP001162156"/>
    </source>
</evidence>